<dbReference type="NCBIfam" id="TIGR02896">
    <property type="entry name" value="spore_III_AF"/>
    <property type="match status" value="1"/>
</dbReference>
<keyword evidence="1" id="KW-0812">Transmembrane</keyword>
<keyword evidence="1" id="KW-0472">Membrane</keyword>
<dbReference type="InterPro" id="IPR014245">
    <property type="entry name" value="Spore_III_AF"/>
</dbReference>
<dbReference type="Pfam" id="PF09581">
    <property type="entry name" value="Spore_III_AF"/>
    <property type="match status" value="1"/>
</dbReference>
<keyword evidence="1" id="KW-1133">Transmembrane helix</keyword>
<dbReference type="Proteomes" id="UP001597221">
    <property type="component" value="Unassembled WGS sequence"/>
</dbReference>
<dbReference type="EMBL" id="JBHUDE010000166">
    <property type="protein sequence ID" value="MFD1610028.1"/>
    <property type="molecule type" value="Genomic_DNA"/>
</dbReference>
<dbReference type="RefSeq" id="WP_251510158.1">
    <property type="nucleotide sequence ID" value="NZ_JAMBON010000001.1"/>
</dbReference>
<accession>A0ABW4HWH6</accession>
<feature type="transmembrane region" description="Helical" evidence="1">
    <location>
        <begin position="6"/>
        <end position="24"/>
    </location>
</feature>
<comment type="caution">
    <text evidence="2">The sequence shown here is derived from an EMBL/GenBank/DDBJ whole genome shotgun (WGS) entry which is preliminary data.</text>
</comment>
<feature type="transmembrane region" description="Helical" evidence="1">
    <location>
        <begin position="36"/>
        <end position="56"/>
    </location>
</feature>
<keyword evidence="3" id="KW-1185">Reference proteome</keyword>
<protein>
    <submittedName>
        <fullName evidence="2">Stage III sporulation protein AF</fullName>
    </submittedName>
</protein>
<organism evidence="2 3">
    <name type="scientific">Oceanobacillus luteolus</name>
    <dbReference type="NCBI Taxonomy" id="1274358"/>
    <lineage>
        <taxon>Bacteria</taxon>
        <taxon>Bacillati</taxon>
        <taxon>Bacillota</taxon>
        <taxon>Bacilli</taxon>
        <taxon>Bacillales</taxon>
        <taxon>Bacillaceae</taxon>
        <taxon>Oceanobacillus</taxon>
    </lineage>
</organism>
<name>A0ABW4HWH6_9BACI</name>
<evidence type="ECO:0000313" key="3">
    <source>
        <dbReference type="Proteomes" id="UP001597221"/>
    </source>
</evidence>
<proteinExistence type="predicted"/>
<evidence type="ECO:0000313" key="2">
    <source>
        <dbReference type="EMBL" id="MFD1610028.1"/>
    </source>
</evidence>
<reference evidence="3" key="1">
    <citation type="journal article" date="2019" name="Int. J. Syst. Evol. Microbiol.">
        <title>The Global Catalogue of Microorganisms (GCM) 10K type strain sequencing project: providing services to taxonomists for standard genome sequencing and annotation.</title>
        <authorList>
            <consortium name="The Broad Institute Genomics Platform"/>
            <consortium name="The Broad Institute Genome Sequencing Center for Infectious Disease"/>
            <person name="Wu L."/>
            <person name="Ma J."/>
        </authorList>
    </citation>
    <scope>NUCLEOTIDE SEQUENCE [LARGE SCALE GENOMIC DNA]</scope>
    <source>
        <strain evidence="3">CGMCC 1.12376</strain>
    </source>
</reference>
<gene>
    <name evidence="2" type="primary">spoIIIAF</name>
    <name evidence="2" type="ORF">ACFSBH_20645</name>
</gene>
<evidence type="ECO:0000256" key="1">
    <source>
        <dbReference type="SAM" id="Phobius"/>
    </source>
</evidence>
<sequence length="204" mass="23509">MEFISDWITQIIIFILLATIIDLLTPNLAMSKYIKLVLGLILILILLTPIFSLFNLDFEGAINNNYRNLFEMDGEMERMESSIEMQKSEIESTHDAYILEEMAVQLKSLTNEELLDEHDAHITDINFQFEDETTKTYEGLTEVIVYLEKGADGEGNIKPIEQIVINSSEIEEDGEMDESIIKLLRDKWELEDKKITIHWEGGTS</sequence>